<gene>
    <name evidence="2" type="ORF">GGE60_005558</name>
</gene>
<reference evidence="2 3" key="1">
    <citation type="submission" date="2020-08" db="EMBL/GenBank/DDBJ databases">
        <title>Genomic Encyclopedia of Type Strains, Phase IV (KMG-V): Genome sequencing to study the core and pangenomes of soil and plant-associated prokaryotes.</title>
        <authorList>
            <person name="Whitman W."/>
        </authorList>
    </citation>
    <scope>NUCLEOTIDE SEQUENCE [LARGE SCALE GENOMIC DNA]</scope>
    <source>
        <strain evidence="2 3">SEMIA 492</strain>
    </source>
</reference>
<feature type="region of interest" description="Disordered" evidence="1">
    <location>
        <begin position="28"/>
        <end position="49"/>
    </location>
</feature>
<proteinExistence type="predicted"/>
<keyword evidence="3" id="KW-1185">Reference proteome</keyword>
<accession>A0A7W7ENA3</accession>
<comment type="caution">
    <text evidence="2">The sequence shown here is derived from an EMBL/GenBank/DDBJ whole genome shotgun (WGS) entry which is preliminary data.</text>
</comment>
<dbReference type="EMBL" id="JACIIG010000024">
    <property type="protein sequence ID" value="MBB4571397.1"/>
    <property type="molecule type" value="Genomic_DNA"/>
</dbReference>
<evidence type="ECO:0000313" key="3">
    <source>
        <dbReference type="Proteomes" id="UP000543836"/>
    </source>
</evidence>
<dbReference type="AlphaFoldDB" id="A0A7W7ENA3"/>
<name>A0A7W7ENA3_9HYPH</name>
<sequence length="49" mass="5144">MAVKAWRMETDGQVILNGDWMKCAPVSSPTVAGDDTGQSSALSFSNILG</sequence>
<feature type="compositionally biased region" description="Polar residues" evidence="1">
    <location>
        <begin position="36"/>
        <end position="49"/>
    </location>
</feature>
<evidence type="ECO:0000256" key="1">
    <source>
        <dbReference type="SAM" id="MobiDB-lite"/>
    </source>
</evidence>
<protein>
    <submittedName>
        <fullName evidence="2">Uncharacterized protein</fullName>
    </submittedName>
</protein>
<evidence type="ECO:0000313" key="2">
    <source>
        <dbReference type="EMBL" id="MBB4571397.1"/>
    </source>
</evidence>
<organism evidence="2 3">
    <name type="scientific">Rhizobium leucaenae</name>
    <dbReference type="NCBI Taxonomy" id="29450"/>
    <lineage>
        <taxon>Bacteria</taxon>
        <taxon>Pseudomonadati</taxon>
        <taxon>Pseudomonadota</taxon>
        <taxon>Alphaproteobacteria</taxon>
        <taxon>Hyphomicrobiales</taxon>
        <taxon>Rhizobiaceae</taxon>
        <taxon>Rhizobium/Agrobacterium group</taxon>
        <taxon>Rhizobium</taxon>
    </lineage>
</organism>
<dbReference type="Proteomes" id="UP000543836">
    <property type="component" value="Unassembled WGS sequence"/>
</dbReference>